<dbReference type="InterPro" id="IPR028883">
    <property type="entry name" value="tRNA_aden_deaminase"/>
</dbReference>
<dbReference type="GO" id="GO:0008270">
    <property type="term" value="F:zinc ion binding"/>
    <property type="evidence" value="ECO:0007669"/>
    <property type="project" value="UniProtKB-UniRule"/>
</dbReference>
<feature type="binding site" evidence="8">
    <location>
        <position position="82"/>
    </location>
    <ligand>
        <name>Zn(2+)</name>
        <dbReference type="ChEBI" id="CHEBI:29105"/>
        <note>catalytic</note>
    </ligand>
</feature>
<dbReference type="EMBL" id="SOAU01000001">
    <property type="protein sequence ID" value="TDT18539.1"/>
    <property type="molecule type" value="Genomic_DNA"/>
</dbReference>
<dbReference type="PROSITE" id="PS51747">
    <property type="entry name" value="CYT_DCMP_DEAMINASES_2"/>
    <property type="match status" value="1"/>
</dbReference>
<evidence type="ECO:0000256" key="8">
    <source>
        <dbReference type="HAMAP-Rule" id="MF_00972"/>
    </source>
</evidence>
<evidence type="ECO:0000256" key="5">
    <source>
        <dbReference type="ARBA" id="ARBA00022801"/>
    </source>
</evidence>
<dbReference type="GO" id="GO:0052717">
    <property type="term" value="F:tRNA-specific adenosine-34 deaminase activity"/>
    <property type="evidence" value="ECO:0007669"/>
    <property type="project" value="UniProtKB-UniRule"/>
</dbReference>
<comment type="function">
    <text evidence="8">Catalyzes the deamination of adenosine to inosine at the wobble position 34 of tRNA(Arg2).</text>
</comment>
<feature type="active site" description="Proton donor" evidence="8">
    <location>
        <position position="54"/>
    </location>
</feature>
<dbReference type="NCBIfam" id="NF008113">
    <property type="entry name" value="PRK10860.1"/>
    <property type="match status" value="1"/>
</dbReference>
<comment type="subunit">
    <text evidence="2 8">Homodimer.</text>
</comment>
<keyword evidence="6 8" id="KW-0862">Zinc</keyword>
<keyword evidence="5 8" id="KW-0378">Hydrolase</keyword>
<dbReference type="Proteomes" id="UP000294558">
    <property type="component" value="Unassembled WGS sequence"/>
</dbReference>
<dbReference type="InterPro" id="IPR058535">
    <property type="entry name" value="MafB19-deam"/>
</dbReference>
<feature type="domain" description="CMP/dCMP-type deaminase" evidence="9">
    <location>
        <begin position="1"/>
        <end position="112"/>
    </location>
</feature>
<reference evidence="10 11" key="1">
    <citation type="submission" date="2019-03" db="EMBL/GenBank/DDBJ databases">
        <title>Sequencing the genomes of 1000 actinobacteria strains.</title>
        <authorList>
            <person name="Klenk H.-P."/>
        </authorList>
    </citation>
    <scope>NUCLEOTIDE SEQUENCE [LARGE SCALE GENOMIC DNA]</scope>
    <source>
        <strain evidence="10 11">DSM 18936</strain>
    </source>
</reference>
<evidence type="ECO:0000256" key="6">
    <source>
        <dbReference type="ARBA" id="ARBA00022833"/>
    </source>
</evidence>
<keyword evidence="11" id="KW-1185">Reference proteome</keyword>
<comment type="caution">
    <text evidence="10">The sequence shown here is derived from an EMBL/GenBank/DDBJ whole genome shotgun (WGS) entry which is preliminary data.</text>
</comment>
<feature type="binding site" evidence="8">
    <location>
        <position position="52"/>
    </location>
    <ligand>
        <name>Zn(2+)</name>
        <dbReference type="ChEBI" id="CHEBI:29105"/>
        <note>catalytic</note>
    </ligand>
</feature>
<name>A0A4R7I679_9ACTN</name>
<evidence type="ECO:0000259" key="9">
    <source>
        <dbReference type="PROSITE" id="PS51747"/>
    </source>
</evidence>
<dbReference type="Gene3D" id="3.40.140.10">
    <property type="entry name" value="Cytidine Deaminase, domain 2"/>
    <property type="match status" value="1"/>
</dbReference>
<dbReference type="InterPro" id="IPR002125">
    <property type="entry name" value="CMP_dCMP_dom"/>
</dbReference>
<dbReference type="EC" id="3.5.4.33" evidence="8"/>
<dbReference type="Pfam" id="PF14437">
    <property type="entry name" value="MafB19-deam"/>
    <property type="match status" value="1"/>
</dbReference>
<comment type="catalytic activity">
    <reaction evidence="7 8">
        <text>adenosine(34) in tRNA + H2O + H(+) = inosine(34) in tRNA + NH4(+)</text>
        <dbReference type="Rhea" id="RHEA:43168"/>
        <dbReference type="Rhea" id="RHEA-COMP:10373"/>
        <dbReference type="Rhea" id="RHEA-COMP:10374"/>
        <dbReference type="ChEBI" id="CHEBI:15377"/>
        <dbReference type="ChEBI" id="CHEBI:15378"/>
        <dbReference type="ChEBI" id="CHEBI:28938"/>
        <dbReference type="ChEBI" id="CHEBI:74411"/>
        <dbReference type="ChEBI" id="CHEBI:82852"/>
        <dbReference type="EC" id="3.5.4.33"/>
    </reaction>
</comment>
<evidence type="ECO:0000313" key="11">
    <source>
        <dbReference type="Proteomes" id="UP000294558"/>
    </source>
</evidence>
<dbReference type="RefSeq" id="WP_243839230.1">
    <property type="nucleotide sequence ID" value="NZ_SOAU01000001.1"/>
</dbReference>
<evidence type="ECO:0000256" key="3">
    <source>
        <dbReference type="ARBA" id="ARBA00022694"/>
    </source>
</evidence>
<organism evidence="10 11">
    <name type="scientific">Ilumatobacter fluminis</name>
    <dbReference type="NCBI Taxonomy" id="467091"/>
    <lineage>
        <taxon>Bacteria</taxon>
        <taxon>Bacillati</taxon>
        <taxon>Actinomycetota</taxon>
        <taxon>Acidimicrobiia</taxon>
        <taxon>Acidimicrobiales</taxon>
        <taxon>Ilumatobacteraceae</taxon>
        <taxon>Ilumatobacter</taxon>
    </lineage>
</organism>
<dbReference type="PROSITE" id="PS00903">
    <property type="entry name" value="CYT_DCMP_DEAMINASES_1"/>
    <property type="match status" value="1"/>
</dbReference>
<evidence type="ECO:0000256" key="2">
    <source>
        <dbReference type="ARBA" id="ARBA00011738"/>
    </source>
</evidence>
<gene>
    <name evidence="8" type="primary">tadA</name>
    <name evidence="10" type="ORF">BDK89_4163</name>
</gene>
<dbReference type="HAMAP" id="MF_00972">
    <property type="entry name" value="tRNA_aden_deaminase"/>
    <property type="match status" value="1"/>
</dbReference>
<evidence type="ECO:0000256" key="1">
    <source>
        <dbReference type="ARBA" id="ARBA00010669"/>
    </source>
</evidence>
<keyword evidence="4 8" id="KW-0479">Metal-binding</keyword>
<dbReference type="FunFam" id="3.40.140.10:FF:000005">
    <property type="entry name" value="tRNA-specific adenosine deaminase"/>
    <property type="match status" value="1"/>
</dbReference>
<dbReference type="InterPro" id="IPR016193">
    <property type="entry name" value="Cytidine_deaminase-like"/>
</dbReference>
<dbReference type="PANTHER" id="PTHR11079:SF202">
    <property type="entry name" value="TRNA-SPECIFIC ADENOSINE DEAMINASE"/>
    <property type="match status" value="1"/>
</dbReference>
<evidence type="ECO:0000313" key="10">
    <source>
        <dbReference type="EMBL" id="TDT18539.1"/>
    </source>
</evidence>
<dbReference type="CDD" id="cd01285">
    <property type="entry name" value="nucleoside_deaminase"/>
    <property type="match status" value="1"/>
</dbReference>
<evidence type="ECO:0000256" key="4">
    <source>
        <dbReference type="ARBA" id="ARBA00022723"/>
    </source>
</evidence>
<dbReference type="GO" id="GO:0002100">
    <property type="term" value="P:tRNA wobble adenosine to inosine editing"/>
    <property type="evidence" value="ECO:0007669"/>
    <property type="project" value="UniProtKB-UniRule"/>
</dbReference>
<dbReference type="SUPFAM" id="SSF53927">
    <property type="entry name" value="Cytidine deaminase-like"/>
    <property type="match status" value="1"/>
</dbReference>
<feature type="binding site" evidence="8">
    <location>
        <position position="85"/>
    </location>
    <ligand>
        <name>Zn(2+)</name>
        <dbReference type="ChEBI" id="CHEBI:29105"/>
        <note>catalytic</note>
    </ligand>
</feature>
<dbReference type="PANTHER" id="PTHR11079">
    <property type="entry name" value="CYTOSINE DEAMINASE FAMILY MEMBER"/>
    <property type="match status" value="1"/>
</dbReference>
<comment type="similarity">
    <text evidence="1">Belongs to the cytidine and deoxycytidylate deaminase family. ADAT2 subfamily.</text>
</comment>
<accession>A0A4R7I679</accession>
<dbReference type="AlphaFoldDB" id="A0A4R7I679"/>
<comment type="cofactor">
    <cofactor evidence="8">
        <name>Zn(2+)</name>
        <dbReference type="ChEBI" id="CHEBI:29105"/>
    </cofactor>
    <text evidence="8">Binds 1 zinc ion per subunit.</text>
</comment>
<proteinExistence type="inferred from homology"/>
<keyword evidence="3 8" id="KW-0819">tRNA processing</keyword>
<evidence type="ECO:0000256" key="7">
    <source>
        <dbReference type="ARBA" id="ARBA00048045"/>
    </source>
</evidence>
<dbReference type="InterPro" id="IPR016192">
    <property type="entry name" value="APOBEC/CMP_deaminase_Zn-bd"/>
</dbReference>
<protein>
    <recommendedName>
        <fullName evidence="8">tRNA-specific adenosine deaminase</fullName>
        <ecNumber evidence="8">3.5.4.33</ecNumber>
    </recommendedName>
</protein>
<sequence length="148" mass="15719">MEPDVAMQLALDEARAAAEHGDVPVGAVVLLNGVVIAARHNERELTGDPTAHAEILAMRDAAAHIGHWRLLDCTLVVTLEPCTMCAGAMVNARLGHLVYGATDPKAGASGSVFDITNTTELNHRVPVESGILADECGRILKEFFAARR</sequence>